<keyword evidence="7 13" id="KW-0520">NAD</keyword>
<accession>A0A545TRM1</accession>
<feature type="domain" description="Dihydrodipicolinate reductase C-terminal" evidence="15">
    <location>
        <begin position="130"/>
        <end position="266"/>
    </location>
</feature>
<dbReference type="GO" id="GO:0051287">
    <property type="term" value="F:NAD binding"/>
    <property type="evidence" value="ECO:0007669"/>
    <property type="project" value="UniProtKB-UniRule"/>
</dbReference>
<dbReference type="EC" id="1.17.1.8" evidence="10 13"/>
<comment type="caution">
    <text evidence="13">Was originally thought to be a dihydrodipicolinate reductase (DHDPR), catalyzing the conversion of dihydrodipicolinate to tetrahydrodipicolinate. However, it was shown in E.coli that the substrate of the enzymatic reaction is not dihydrodipicolinate (DHDP) but in fact (2S,4S)-4-hydroxy-2,3,4,5-tetrahydrodipicolinic acid (HTPA), the product released by the DapA-catalyzed reaction.</text>
</comment>
<evidence type="ECO:0000256" key="6">
    <source>
        <dbReference type="ARBA" id="ARBA00023002"/>
    </source>
</evidence>
<dbReference type="PROSITE" id="PS01298">
    <property type="entry name" value="DAPB"/>
    <property type="match status" value="1"/>
</dbReference>
<feature type="binding site" evidence="13">
    <location>
        <position position="158"/>
    </location>
    <ligand>
        <name>(S)-2,3,4,5-tetrahydrodipicolinate</name>
        <dbReference type="ChEBI" id="CHEBI:16845"/>
    </ligand>
</feature>
<dbReference type="GO" id="GO:0009089">
    <property type="term" value="P:lysine biosynthetic process via diaminopimelate"/>
    <property type="evidence" value="ECO:0007669"/>
    <property type="project" value="UniProtKB-UniRule"/>
</dbReference>
<dbReference type="GO" id="GO:0019877">
    <property type="term" value="P:diaminopimelate biosynthetic process"/>
    <property type="evidence" value="ECO:0007669"/>
    <property type="project" value="UniProtKB-UniRule"/>
</dbReference>
<evidence type="ECO:0000313" key="16">
    <source>
        <dbReference type="EMBL" id="TQV79877.1"/>
    </source>
</evidence>
<feature type="binding site" evidence="13">
    <location>
        <begin position="124"/>
        <end position="127"/>
    </location>
    <ligand>
        <name>NAD(+)</name>
        <dbReference type="ChEBI" id="CHEBI:57540"/>
    </ligand>
</feature>
<feature type="active site" description="Proton donor/acceptor" evidence="13">
    <location>
        <position position="157"/>
    </location>
</feature>
<keyword evidence="6 13" id="KW-0560">Oxidoreductase</keyword>
<dbReference type="GO" id="GO:0050661">
    <property type="term" value="F:NADP binding"/>
    <property type="evidence" value="ECO:0007669"/>
    <property type="project" value="UniProtKB-UniRule"/>
</dbReference>
<keyword evidence="5 13" id="KW-0220">Diaminopimelate biosynthesis</keyword>
<keyword evidence="4 13" id="KW-0521">NADP</keyword>
<keyword evidence="2 13" id="KW-0963">Cytoplasm</keyword>
<evidence type="ECO:0000259" key="15">
    <source>
        <dbReference type="Pfam" id="PF05173"/>
    </source>
</evidence>
<proteinExistence type="inferred from homology"/>
<dbReference type="InterPro" id="IPR022663">
    <property type="entry name" value="DapB_C"/>
</dbReference>
<dbReference type="InterPro" id="IPR000846">
    <property type="entry name" value="DapB_N"/>
</dbReference>
<dbReference type="InterPro" id="IPR022664">
    <property type="entry name" value="DapB_N_CS"/>
</dbReference>
<dbReference type="PANTHER" id="PTHR20836">
    <property type="entry name" value="DIHYDRODIPICOLINATE REDUCTASE"/>
    <property type="match status" value="1"/>
</dbReference>
<feature type="active site" description="Proton donor" evidence="13">
    <location>
        <position position="161"/>
    </location>
</feature>
<evidence type="ECO:0000256" key="2">
    <source>
        <dbReference type="ARBA" id="ARBA00022490"/>
    </source>
</evidence>
<organism evidence="16 17">
    <name type="scientific">Denitrobaculum tricleocarpae</name>
    <dbReference type="NCBI Taxonomy" id="2591009"/>
    <lineage>
        <taxon>Bacteria</taxon>
        <taxon>Pseudomonadati</taxon>
        <taxon>Pseudomonadota</taxon>
        <taxon>Alphaproteobacteria</taxon>
        <taxon>Rhodospirillales</taxon>
        <taxon>Rhodospirillaceae</taxon>
        <taxon>Denitrobaculum</taxon>
    </lineage>
</organism>
<dbReference type="Proteomes" id="UP000315252">
    <property type="component" value="Unassembled WGS sequence"/>
</dbReference>
<dbReference type="GO" id="GO:0008839">
    <property type="term" value="F:4-hydroxy-tetrahydrodipicolinate reductase"/>
    <property type="evidence" value="ECO:0007669"/>
    <property type="project" value="UniProtKB-UniRule"/>
</dbReference>
<feature type="binding site" evidence="13">
    <location>
        <begin position="167"/>
        <end position="168"/>
    </location>
    <ligand>
        <name>(S)-2,3,4,5-tetrahydrodipicolinate</name>
        <dbReference type="ChEBI" id="CHEBI:16845"/>
    </ligand>
</feature>
<dbReference type="RefSeq" id="WP_142897057.1">
    <property type="nucleotide sequence ID" value="NZ_ML660055.1"/>
</dbReference>
<evidence type="ECO:0000256" key="10">
    <source>
        <dbReference type="ARBA" id="ARBA00038983"/>
    </source>
</evidence>
<dbReference type="AlphaFoldDB" id="A0A545TRM1"/>
<dbReference type="UniPathway" id="UPA00034">
    <property type="reaction ID" value="UER00018"/>
</dbReference>
<evidence type="ECO:0000256" key="8">
    <source>
        <dbReference type="ARBA" id="ARBA00023154"/>
    </source>
</evidence>
<evidence type="ECO:0000256" key="12">
    <source>
        <dbReference type="ARBA" id="ARBA00049396"/>
    </source>
</evidence>
<comment type="function">
    <text evidence="13">Catalyzes the conversion of 4-hydroxy-tetrahydrodipicolinate (HTPA) to tetrahydrodipicolinate.</text>
</comment>
<protein>
    <recommendedName>
        <fullName evidence="10 13">4-hydroxy-tetrahydrodipicolinate reductase</fullName>
        <shortName evidence="13">HTPA reductase</shortName>
        <ecNumber evidence="10 13">1.17.1.8</ecNumber>
    </recommendedName>
</protein>
<dbReference type="FunFam" id="3.30.360.10:FF:000004">
    <property type="entry name" value="4-hydroxy-tetrahydrodipicolinate reductase"/>
    <property type="match status" value="1"/>
</dbReference>
<feature type="binding site" evidence="13">
    <location>
        <begin position="100"/>
        <end position="102"/>
    </location>
    <ligand>
        <name>NAD(+)</name>
        <dbReference type="ChEBI" id="CHEBI:57540"/>
    </ligand>
</feature>
<keyword evidence="17" id="KW-1185">Reference proteome</keyword>
<dbReference type="PANTHER" id="PTHR20836:SF0">
    <property type="entry name" value="4-HYDROXY-TETRAHYDRODIPICOLINATE REDUCTASE 1, CHLOROPLASTIC-RELATED"/>
    <property type="match status" value="1"/>
</dbReference>
<comment type="subcellular location">
    <subcellularLocation>
        <location evidence="13">Cytoplasm</location>
    </subcellularLocation>
</comment>
<dbReference type="Pfam" id="PF01113">
    <property type="entry name" value="DapB_N"/>
    <property type="match status" value="1"/>
</dbReference>
<comment type="subunit">
    <text evidence="13">Homotetramer.</text>
</comment>
<dbReference type="NCBIfam" id="TIGR00036">
    <property type="entry name" value="dapB"/>
    <property type="match status" value="1"/>
</dbReference>
<dbReference type="InterPro" id="IPR023940">
    <property type="entry name" value="DHDPR_bac"/>
</dbReference>
<evidence type="ECO:0000256" key="9">
    <source>
        <dbReference type="ARBA" id="ARBA00037922"/>
    </source>
</evidence>
<dbReference type="Gene3D" id="3.30.360.10">
    <property type="entry name" value="Dihydrodipicolinate Reductase, domain 2"/>
    <property type="match status" value="1"/>
</dbReference>
<dbReference type="OrthoDB" id="9790352at2"/>
<evidence type="ECO:0000256" key="13">
    <source>
        <dbReference type="HAMAP-Rule" id="MF_00102"/>
    </source>
</evidence>
<dbReference type="InterPro" id="IPR036291">
    <property type="entry name" value="NAD(P)-bd_dom_sf"/>
</dbReference>
<keyword evidence="3 13" id="KW-0028">Amino-acid biosynthesis</keyword>
<comment type="pathway">
    <text evidence="9 13">Amino-acid biosynthesis; L-lysine biosynthesis via DAP pathway; (S)-tetrahydrodipicolinate from L-aspartate: step 4/4.</text>
</comment>
<evidence type="ECO:0000256" key="3">
    <source>
        <dbReference type="ARBA" id="ARBA00022605"/>
    </source>
</evidence>
<comment type="caution">
    <text evidence="16">The sequence shown here is derived from an EMBL/GenBank/DDBJ whole genome shotgun (WGS) entry which is preliminary data.</text>
</comment>
<evidence type="ECO:0000256" key="5">
    <source>
        <dbReference type="ARBA" id="ARBA00022915"/>
    </source>
</evidence>
<evidence type="ECO:0000256" key="11">
    <source>
        <dbReference type="ARBA" id="ARBA00049080"/>
    </source>
</evidence>
<dbReference type="Pfam" id="PF05173">
    <property type="entry name" value="DapB_C"/>
    <property type="match status" value="1"/>
</dbReference>
<keyword evidence="8 13" id="KW-0457">Lysine biosynthesis</keyword>
<evidence type="ECO:0000259" key="14">
    <source>
        <dbReference type="Pfam" id="PF01113"/>
    </source>
</evidence>
<reference evidence="16 17" key="1">
    <citation type="submission" date="2019-06" db="EMBL/GenBank/DDBJ databases">
        <title>Whole genome sequence for Rhodospirillaceae sp. R148.</title>
        <authorList>
            <person name="Wang G."/>
        </authorList>
    </citation>
    <scope>NUCLEOTIDE SEQUENCE [LARGE SCALE GENOMIC DNA]</scope>
    <source>
        <strain evidence="16 17">R148</strain>
    </source>
</reference>
<evidence type="ECO:0000256" key="1">
    <source>
        <dbReference type="ARBA" id="ARBA00006642"/>
    </source>
</evidence>
<comment type="similarity">
    <text evidence="1 13">Belongs to the DapB family.</text>
</comment>
<sequence>MGDCKIGILGCAGRMGRMLIAATHDRAGCAVVGGTEPAGSPSFGKDLGELAGLGPIGILAAEDASALFTASDVVIDFTVPAASVAHADMAAESGTALLIGTTGLTGDQIAMIEAAGNKAPILIAANMSLGVNLLLEVVEQVAAALDEDYDIEVLEMHHRHKVDSPSGTALALGKAAAAGRGVDLEAVADKVRDGIVGARKRGDIGFATLRGGDVSGEHSVIFAADGERVILSHKASNREVFSRGAITAAQWLNGRPAGVYSMKDVLGLSK</sequence>
<dbReference type="HAMAP" id="MF_00102">
    <property type="entry name" value="DapB"/>
    <property type="match status" value="1"/>
</dbReference>
<comment type="catalytic activity">
    <reaction evidence="11 13">
        <text>(S)-2,3,4,5-tetrahydrodipicolinate + NADP(+) + H2O = (2S,4S)-4-hydroxy-2,3,4,5-tetrahydrodipicolinate + NADPH + H(+)</text>
        <dbReference type="Rhea" id="RHEA:35331"/>
        <dbReference type="ChEBI" id="CHEBI:15377"/>
        <dbReference type="ChEBI" id="CHEBI:15378"/>
        <dbReference type="ChEBI" id="CHEBI:16845"/>
        <dbReference type="ChEBI" id="CHEBI:57783"/>
        <dbReference type="ChEBI" id="CHEBI:58349"/>
        <dbReference type="ChEBI" id="CHEBI:67139"/>
        <dbReference type="EC" id="1.17.1.8"/>
    </reaction>
</comment>
<dbReference type="CDD" id="cd02274">
    <property type="entry name" value="DHDPR_N"/>
    <property type="match status" value="1"/>
</dbReference>
<comment type="caution">
    <text evidence="13">Lacks conserved residue(s) required for the propagation of feature annotation.</text>
</comment>
<feature type="domain" description="Dihydrodipicolinate reductase N-terminal" evidence="14">
    <location>
        <begin position="5"/>
        <end position="127"/>
    </location>
</feature>
<gene>
    <name evidence="13" type="primary">dapB</name>
    <name evidence="16" type="ORF">FKG95_14425</name>
</gene>
<dbReference type="EMBL" id="VHSH01000004">
    <property type="protein sequence ID" value="TQV79877.1"/>
    <property type="molecule type" value="Genomic_DNA"/>
</dbReference>
<comment type="catalytic activity">
    <reaction evidence="12 13">
        <text>(S)-2,3,4,5-tetrahydrodipicolinate + NAD(+) + H2O = (2S,4S)-4-hydroxy-2,3,4,5-tetrahydrodipicolinate + NADH + H(+)</text>
        <dbReference type="Rhea" id="RHEA:35323"/>
        <dbReference type="ChEBI" id="CHEBI:15377"/>
        <dbReference type="ChEBI" id="CHEBI:15378"/>
        <dbReference type="ChEBI" id="CHEBI:16845"/>
        <dbReference type="ChEBI" id="CHEBI:57540"/>
        <dbReference type="ChEBI" id="CHEBI:57945"/>
        <dbReference type="ChEBI" id="CHEBI:67139"/>
        <dbReference type="EC" id="1.17.1.8"/>
    </reaction>
</comment>
<dbReference type="GO" id="GO:0016726">
    <property type="term" value="F:oxidoreductase activity, acting on CH or CH2 groups, NAD or NADP as acceptor"/>
    <property type="evidence" value="ECO:0007669"/>
    <property type="project" value="UniProtKB-UniRule"/>
</dbReference>
<dbReference type="SUPFAM" id="SSF55347">
    <property type="entry name" value="Glyceraldehyde-3-phosphate dehydrogenase-like, C-terminal domain"/>
    <property type="match status" value="1"/>
</dbReference>
<dbReference type="GO" id="GO:0005737">
    <property type="term" value="C:cytoplasm"/>
    <property type="evidence" value="ECO:0007669"/>
    <property type="project" value="UniProtKB-SubCell"/>
</dbReference>
<dbReference type="PIRSF" id="PIRSF000161">
    <property type="entry name" value="DHPR"/>
    <property type="match status" value="1"/>
</dbReference>
<evidence type="ECO:0000256" key="4">
    <source>
        <dbReference type="ARBA" id="ARBA00022857"/>
    </source>
</evidence>
<dbReference type="SUPFAM" id="SSF51735">
    <property type="entry name" value="NAD(P)-binding Rossmann-fold domains"/>
    <property type="match status" value="1"/>
</dbReference>
<evidence type="ECO:0000313" key="17">
    <source>
        <dbReference type="Proteomes" id="UP000315252"/>
    </source>
</evidence>
<name>A0A545TRM1_9PROT</name>
<evidence type="ECO:0000256" key="7">
    <source>
        <dbReference type="ARBA" id="ARBA00023027"/>
    </source>
</evidence>
<dbReference type="Gene3D" id="3.40.50.720">
    <property type="entry name" value="NAD(P)-binding Rossmann-like Domain"/>
    <property type="match status" value="1"/>
</dbReference>
<feature type="binding site" evidence="13">
    <location>
        <begin position="10"/>
        <end position="15"/>
    </location>
    <ligand>
        <name>NAD(+)</name>
        <dbReference type="ChEBI" id="CHEBI:57540"/>
    </ligand>
</feature>